<evidence type="ECO:0000313" key="3">
    <source>
        <dbReference type="Proteomes" id="UP000263642"/>
    </source>
</evidence>
<reference evidence="2 3" key="1">
    <citation type="journal article" date="2018" name="Nat. Biotechnol.">
        <title>A standardized bacterial taxonomy based on genome phylogeny substantially revises the tree of life.</title>
        <authorList>
            <person name="Parks D.H."/>
            <person name="Chuvochina M."/>
            <person name="Waite D.W."/>
            <person name="Rinke C."/>
            <person name="Skarshewski A."/>
            <person name="Chaumeil P.A."/>
            <person name="Hugenholtz P."/>
        </authorList>
    </citation>
    <scope>NUCLEOTIDE SEQUENCE [LARGE SCALE GENOMIC DNA]</scope>
    <source>
        <strain evidence="2">UBA9375</strain>
    </source>
</reference>
<dbReference type="AlphaFoldDB" id="A0A3D3R225"/>
<dbReference type="EMBL" id="DQAY01000045">
    <property type="protein sequence ID" value="HCO22809.1"/>
    <property type="molecule type" value="Genomic_DNA"/>
</dbReference>
<keyword evidence="1" id="KW-0732">Signal</keyword>
<dbReference type="PROSITE" id="PS51257">
    <property type="entry name" value="PROKAR_LIPOPROTEIN"/>
    <property type="match status" value="1"/>
</dbReference>
<feature type="signal peptide" evidence="1">
    <location>
        <begin position="1"/>
        <end position="21"/>
    </location>
</feature>
<dbReference type="RefSeq" id="WP_154897939.1">
    <property type="nucleotide sequence ID" value="NZ_CAXAST010000002.1"/>
</dbReference>
<comment type="caution">
    <text evidence="2">The sequence shown here is derived from an EMBL/GenBank/DDBJ whole genome shotgun (WGS) entry which is preliminary data.</text>
</comment>
<gene>
    <name evidence="2" type="ORF">DIT97_07035</name>
</gene>
<protein>
    <recommendedName>
        <fullName evidence="4">Lipocalin-like domain-containing protein</fullName>
    </recommendedName>
</protein>
<evidence type="ECO:0008006" key="4">
    <source>
        <dbReference type="Google" id="ProtNLM"/>
    </source>
</evidence>
<sequence length="151" mass="17014">MKNRTQLKYSALALLSLVCLASSCQKSERDLLIGRWQNSSGPNMIFNKDGSVYSVHLGKRRKGAFYLDTESDPQQMVLDMRKTEINAVLFFDFHAFSEKHLELTPTYVQRTGGPKKKSDVTRKLLFQKIDPNDPLMGASRFSAKATPTVAP</sequence>
<dbReference type="Proteomes" id="UP000263642">
    <property type="component" value="Unassembled WGS sequence"/>
</dbReference>
<name>A0A3D3R225_9PLAN</name>
<feature type="chain" id="PRO_5017589586" description="Lipocalin-like domain-containing protein" evidence="1">
    <location>
        <begin position="22"/>
        <end position="151"/>
    </location>
</feature>
<proteinExistence type="predicted"/>
<evidence type="ECO:0000313" key="2">
    <source>
        <dbReference type="EMBL" id="HCO22809.1"/>
    </source>
</evidence>
<evidence type="ECO:0000256" key="1">
    <source>
        <dbReference type="SAM" id="SignalP"/>
    </source>
</evidence>
<accession>A0A3D3R225</accession>
<organism evidence="2 3">
    <name type="scientific">Gimesia maris</name>
    <dbReference type="NCBI Taxonomy" id="122"/>
    <lineage>
        <taxon>Bacteria</taxon>
        <taxon>Pseudomonadati</taxon>
        <taxon>Planctomycetota</taxon>
        <taxon>Planctomycetia</taxon>
        <taxon>Planctomycetales</taxon>
        <taxon>Planctomycetaceae</taxon>
        <taxon>Gimesia</taxon>
    </lineage>
</organism>